<evidence type="ECO:0000256" key="1">
    <source>
        <dbReference type="SAM" id="MobiDB-lite"/>
    </source>
</evidence>
<evidence type="ECO:0000313" key="4">
    <source>
        <dbReference type="EMBL" id="PKS08861.1"/>
    </source>
</evidence>
<comment type="caution">
    <text evidence="4">The sequence shown here is derived from an EMBL/GenBank/DDBJ whole genome shotgun (WGS) entry which is preliminary data.</text>
</comment>
<dbReference type="InterPro" id="IPR015943">
    <property type="entry name" value="WD40/YVTN_repeat-like_dom_sf"/>
</dbReference>
<proteinExistence type="predicted"/>
<dbReference type="InterPro" id="IPR050358">
    <property type="entry name" value="RSE1/DDB1/CFT1"/>
</dbReference>
<dbReference type="InterPro" id="IPR018846">
    <property type="entry name" value="Beta-prop_RSE1/DDB1/CPSF1_1st"/>
</dbReference>
<sequence length="1384" mass="154304">MAFQTNILRDGTWITENVNMQAFLSTQGQSRAENKKRTSPVCGLLTRTVVESPVVQWIFPVRLRSADHNDVAFIGDRFVQIKELRGDGKLHDVARKSDFRSRIINARVLGSFYEDSLADGEFRVGDRGTGGSRLSRRSYLHSPTENEAQLPPQLLVLVLENGQIVFLFLHQADRGACSFVSSVVESPRQNLAVHPGYHFAIDPSSKYMVTATSEGLFVVYELDSLHNLRRQYQTPGTLMNPVVAYRPRTVTGVIHKVDFLYPGTWDDNTIILILLIVRNGVSRMITYEWVQGDDLNSVFSVEMAGFRLPPDHRMPLLLIPLTVKTSFLSVSENSIAVFRDVLHGSSNPELVNTTTREKTVYHHGSGRPLWTAWTRPLRRKAFYQSKDNIYLAREDGIIFYFEIDSDEILESSLDVGDYSTNISTAFATVADTFSDILILGGSCGDGSIWALPARERPEQIGIIPNWSPVLDFATTDQFTSWNQVVDNNGSRIMPWRTLPHAACTQHDRLFVTSGCGINGSLTELVHGTIAHVTLEVDYGSPLRRVWAFANSNNGESNGFIVLLSLHTRSIIAEITPDLSDVREPEPSSSWFDTSSRTLAASQLHDLRICQVSETSITIIESAKRSCFLINDILHNPNARAENACIKDEIIAFSAIAETPNSGFEIHLVATSDPTKVLRRYTIQQEVTCLQLCTINGVDFLMAAVWRPARTCLQFYCIDSSDSVPLLNLELNPGQTLGFSEPSASGYNEVSPVEAVTHLVLVFERGEKSIIVGGTRGGYFLVVEIESAVPIRVTHRLERFGTLPIDILPSHGSYADASGQPVFVCYGASVALLDDYDVTNGAGFKTRARLIPVDSDCSALESPLVTSVARLPVITPDYHPLLMVTGSRLLITRLESHPEIIPRPIPLGGTPSRVIYSHLLECLIVAVNVGDRPTLMFLDSDTGRNLSWPTDRNKEDQEFISGLGHQGDWVHCLDEWLFQKEDKTFSFILVTTHSGRLLIVSAEKIDGRVRFWTRHKKNSPGPPIYSVTAVADNIFFCVGTTIYWEILDVVERKIREHAKIELVSPATSMSILAGKLYALTQAHSLEIVDLDRVEESRDNYTIGDGLMEKRMRPTMHMIHVGDATDTPGPWPITLLSDRECGVIGVWAPLSREEGGISVVFEAELPASVRRFRRGHTRPAWWRSKFTGPRYGRLMSTADDADILGVCLDGSVHSFTLLTLEAWRFLKLVQNAAVSQFNAEDRGLGGQRDEDFEPMVVPKLQLQVDGDILYWCWRGRELEGLFKDRDERLLFMRYLDELDGGEWTRGFKQPGETPVIQGGQSKNEAEGNDAEGCDAAASSLADANIGHDKHHMHPGDGYDSRLLDGAIGKYMELGYQILDYYLSPII</sequence>
<organism evidence="4 5">
    <name type="scientific">Lomentospora prolificans</name>
    <dbReference type="NCBI Taxonomy" id="41688"/>
    <lineage>
        <taxon>Eukaryota</taxon>
        <taxon>Fungi</taxon>
        <taxon>Dikarya</taxon>
        <taxon>Ascomycota</taxon>
        <taxon>Pezizomycotina</taxon>
        <taxon>Sordariomycetes</taxon>
        <taxon>Hypocreomycetidae</taxon>
        <taxon>Microascales</taxon>
        <taxon>Microascaceae</taxon>
        <taxon>Lomentospora</taxon>
    </lineage>
</organism>
<protein>
    <submittedName>
        <fullName evidence="4">Uncharacterized protein</fullName>
    </submittedName>
</protein>
<dbReference type="Gene3D" id="2.130.10.10">
    <property type="entry name" value="YVTN repeat-like/Quinoprotein amine dehydrogenase"/>
    <property type="match status" value="2"/>
</dbReference>
<feature type="domain" description="RSE1/DDB1/CPSF1 first beta-propeller" evidence="2">
    <location>
        <begin position="54"/>
        <end position="450"/>
    </location>
</feature>
<keyword evidence="5" id="KW-1185">Reference proteome</keyword>
<name>A0A2N3N8U6_9PEZI</name>
<evidence type="ECO:0000313" key="5">
    <source>
        <dbReference type="Proteomes" id="UP000233524"/>
    </source>
</evidence>
<dbReference type="InterPro" id="IPR058543">
    <property type="entry name" value="Beta-prop_RSE1/DDB1/CPSF1_2nd"/>
</dbReference>
<dbReference type="OrthoDB" id="20774at2759"/>
<dbReference type="InParanoid" id="A0A2N3N8U6"/>
<dbReference type="VEuPathDB" id="FungiDB:jhhlp_003472"/>
<dbReference type="Pfam" id="PF23726">
    <property type="entry name" value="Beta-prop_RSE1_2nd"/>
    <property type="match status" value="1"/>
</dbReference>
<dbReference type="Proteomes" id="UP000233524">
    <property type="component" value="Unassembled WGS sequence"/>
</dbReference>
<evidence type="ECO:0000259" key="3">
    <source>
        <dbReference type="Pfam" id="PF23726"/>
    </source>
</evidence>
<gene>
    <name evidence="4" type="ORF">jhhlp_003472</name>
</gene>
<feature type="region of interest" description="Disordered" evidence="1">
    <location>
        <begin position="1304"/>
        <end position="1328"/>
    </location>
</feature>
<reference evidence="4 5" key="1">
    <citation type="journal article" date="2017" name="G3 (Bethesda)">
        <title>First Draft Genome Sequence of the Pathogenic Fungus Lomentospora prolificans (Formerly Scedosporium prolificans).</title>
        <authorList>
            <person name="Luo R."/>
            <person name="Zimin A."/>
            <person name="Workman R."/>
            <person name="Fan Y."/>
            <person name="Pertea G."/>
            <person name="Grossman N."/>
            <person name="Wear M.P."/>
            <person name="Jia B."/>
            <person name="Miller H."/>
            <person name="Casadevall A."/>
            <person name="Timp W."/>
            <person name="Zhang S.X."/>
            <person name="Salzberg S.L."/>
        </authorList>
    </citation>
    <scope>NUCLEOTIDE SEQUENCE [LARGE SCALE GENOMIC DNA]</scope>
    <source>
        <strain evidence="4 5">JHH-5317</strain>
    </source>
</reference>
<dbReference type="STRING" id="41688.A0A2N3N8U6"/>
<feature type="domain" description="RSE1/DDB1/CPSF1 second beta-propeller" evidence="3">
    <location>
        <begin position="560"/>
        <end position="783"/>
    </location>
</feature>
<evidence type="ECO:0000259" key="2">
    <source>
        <dbReference type="Pfam" id="PF10433"/>
    </source>
</evidence>
<dbReference type="Pfam" id="PF10433">
    <property type="entry name" value="Beta-prop_RSE1_1st"/>
    <property type="match status" value="1"/>
</dbReference>
<dbReference type="PANTHER" id="PTHR10644">
    <property type="entry name" value="DNA REPAIR/RNA PROCESSING CPSF FAMILY"/>
    <property type="match status" value="1"/>
</dbReference>
<dbReference type="EMBL" id="NLAX01000010">
    <property type="protein sequence ID" value="PKS08861.1"/>
    <property type="molecule type" value="Genomic_DNA"/>
</dbReference>
<accession>A0A2N3N8U6</accession>